<evidence type="ECO:0000313" key="1">
    <source>
        <dbReference type="EMBL" id="CCM77960.1"/>
    </source>
</evidence>
<proteinExistence type="predicted"/>
<dbReference type="EMBL" id="CANI01000034">
    <property type="protein sequence ID" value="CCM77960.1"/>
    <property type="molecule type" value="Genomic_DNA"/>
</dbReference>
<evidence type="ECO:0000313" key="2">
    <source>
        <dbReference type="Proteomes" id="UP000009319"/>
    </source>
</evidence>
<sequence>MVRDPLPLTLVGTSSYIRLLSVGPAWFDPRFLLPAVGRPSAVALHFARCDQLTVGLPPTRMRLGWAHKKSGLARFSASGLAG</sequence>
<dbReference type="AlphaFoldDB" id="K0Q133"/>
<reference evidence="1 2" key="1">
    <citation type="journal article" date="2013" name="Genome Announc.">
        <title>Draft Genome Sequence of Rhizobium mesoamericanum STM3625, a Nitrogen-Fixing Symbiont of Mimosa pudica Isolated in French Guiana (South America).</title>
        <authorList>
            <person name="Moulin L."/>
            <person name="Mornico D."/>
            <person name="Melkonian R."/>
            <person name="Klonowska A."/>
        </authorList>
    </citation>
    <scope>NUCLEOTIDE SEQUENCE [LARGE SCALE GENOMIC DNA]</scope>
    <source>
        <strain evidence="1 2">STM3625</strain>
    </source>
</reference>
<keyword evidence="2" id="KW-1185">Reference proteome</keyword>
<accession>K0Q133</accession>
<dbReference type="Proteomes" id="UP000009319">
    <property type="component" value="Unassembled WGS sequence"/>
</dbReference>
<comment type="caution">
    <text evidence="1">The sequence shown here is derived from an EMBL/GenBank/DDBJ whole genome shotgun (WGS) entry which is preliminary data.</text>
</comment>
<name>K0Q133_9HYPH</name>
<dbReference type="HOGENOM" id="CLU_2555920_0_0_5"/>
<gene>
    <name evidence="1" type="ORF">BN77_0933</name>
</gene>
<protein>
    <submittedName>
        <fullName evidence="1">Uncharacterized protein</fullName>
    </submittedName>
</protein>
<organism evidence="1 2">
    <name type="scientific">Rhizobium mesoamericanum STM3625</name>
    <dbReference type="NCBI Taxonomy" id="1211777"/>
    <lineage>
        <taxon>Bacteria</taxon>
        <taxon>Pseudomonadati</taxon>
        <taxon>Pseudomonadota</taxon>
        <taxon>Alphaproteobacteria</taxon>
        <taxon>Hyphomicrobiales</taxon>
        <taxon>Rhizobiaceae</taxon>
        <taxon>Rhizobium/Agrobacterium group</taxon>
        <taxon>Rhizobium</taxon>
    </lineage>
</organism>
<dbReference type="STRING" id="1211777.BN77_0933"/>